<feature type="region of interest" description="Disordered" evidence="1">
    <location>
        <begin position="140"/>
        <end position="160"/>
    </location>
</feature>
<evidence type="ECO:0000313" key="3">
    <source>
        <dbReference type="Proteomes" id="UP000601435"/>
    </source>
</evidence>
<reference evidence="2" key="1">
    <citation type="submission" date="2021-02" db="EMBL/GenBank/DDBJ databases">
        <authorList>
            <person name="Dougan E. K."/>
            <person name="Rhodes N."/>
            <person name="Thang M."/>
            <person name="Chan C."/>
        </authorList>
    </citation>
    <scope>NUCLEOTIDE SEQUENCE</scope>
</reference>
<evidence type="ECO:0000313" key="2">
    <source>
        <dbReference type="EMBL" id="CAE7350777.1"/>
    </source>
</evidence>
<keyword evidence="3" id="KW-1185">Reference proteome</keyword>
<sequence length="160" mass="17360">MSGCETLPYLPFSPATRCIRILDRLAMAAARSPCWILPRGHGQHAPGHRPDAYAAVLLEHPRAGFDGMVQADETGDGASINTHRSQPGYLLRSSLPQDALDSEVQPKPPVSSAVIAAAEECMTLQELCPWTMLRSKKGSLRPNKIRRSSHHCSCPPLGGR</sequence>
<feature type="non-terminal residue" evidence="2">
    <location>
        <position position="160"/>
    </location>
</feature>
<dbReference type="AlphaFoldDB" id="A0A812PE56"/>
<proteinExistence type="predicted"/>
<organism evidence="2 3">
    <name type="scientific">Symbiodinium necroappetens</name>
    <dbReference type="NCBI Taxonomy" id="1628268"/>
    <lineage>
        <taxon>Eukaryota</taxon>
        <taxon>Sar</taxon>
        <taxon>Alveolata</taxon>
        <taxon>Dinophyceae</taxon>
        <taxon>Suessiales</taxon>
        <taxon>Symbiodiniaceae</taxon>
        <taxon>Symbiodinium</taxon>
    </lineage>
</organism>
<evidence type="ECO:0000256" key="1">
    <source>
        <dbReference type="SAM" id="MobiDB-lite"/>
    </source>
</evidence>
<name>A0A812PE56_9DINO</name>
<dbReference type="EMBL" id="CAJNJA010014813">
    <property type="protein sequence ID" value="CAE7350777.1"/>
    <property type="molecule type" value="Genomic_DNA"/>
</dbReference>
<feature type="compositionally biased region" description="Basic residues" evidence="1">
    <location>
        <begin position="140"/>
        <end position="150"/>
    </location>
</feature>
<protein>
    <submittedName>
        <fullName evidence="2">Uncharacterized protein</fullName>
    </submittedName>
</protein>
<accession>A0A812PE56</accession>
<comment type="caution">
    <text evidence="2">The sequence shown here is derived from an EMBL/GenBank/DDBJ whole genome shotgun (WGS) entry which is preliminary data.</text>
</comment>
<dbReference type="Proteomes" id="UP000601435">
    <property type="component" value="Unassembled WGS sequence"/>
</dbReference>
<gene>
    <name evidence="2" type="ORF">SNEC2469_LOCUS9106</name>
</gene>